<name>A0ABS1V6L8_9PROT</name>
<evidence type="ECO:0000256" key="1">
    <source>
        <dbReference type="ARBA" id="ARBA00022649"/>
    </source>
</evidence>
<keyword evidence="1" id="KW-1277">Toxin-antitoxin system</keyword>
<proteinExistence type="predicted"/>
<organism evidence="2 3">
    <name type="scientific">Belnapia mucosa</name>
    <dbReference type="NCBI Taxonomy" id="2804532"/>
    <lineage>
        <taxon>Bacteria</taxon>
        <taxon>Pseudomonadati</taxon>
        <taxon>Pseudomonadota</taxon>
        <taxon>Alphaproteobacteria</taxon>
        <taxon>Acetobacterales</taxon>
        <taxon>Roseomonadaceae</taxon>
        <taxon>Belnapia</taxon>
    </lineage>
</organism>
<comment type="caution">
    <text evidence="2">The sequence shown here is derived from an EMBL/GenBank/DDBJ whole genome shotgun (WGS) entry which is preliminary data.</text>
</comment>
<gene>
    <name evidence="2" type="ORF">JMJ55_18465</name>
</gene>
<sequence length="79" mass="8936">MPMPEPVQRRATNVSLPEPLVAAARELDINLSRACEAGLEAAVRAERTRRWRDENQAAMESWAEVLERDGLPLARHRGF</sequence>
<accession>A0ABS1V6L8</accession>
<protein>
    <submittedName>
        <fullName evidence="2">Type II toxin-antitoxin system CcdA family antitoxin</fullName>
    </submittedName>
</protein>
<dbReference type="EMBL" id="JAEUXJ010000008">
    <property type="protein sequence ID" value="MBL6457322.1"/>
    <property type="molecule type" value="Genomic_DNA"/>
</dbReference>
<keyword evidence="3" id="KW-1185">Reference proteome</keyword>
<dbReference type="InterPro" id="IPR009956">
    <property type="entry name" value="Post-segregation_anti-tox_CcdA"/>
</dbReference>
<dbReference type="Proteomes" id="UP000606490">
    <property type="component" value="Unassembled WGS sequence"/>
</dbReference>
<evidence type="ECO:0000313" key="3">
    <source>
        <dbReference type="Proteomes" id="UP000606490"/>
    </source>
</evidence>
<dbReference type="Pfam" id="PF07362">
    <property type="entry name" value="CcdA"/>
    <property type="match status" value="1"/>
</dbReference>
<reference evidence="2 3" key="1">
    <citation type="submission" date="2021-01" db="EMBL/GenBank/DDBJ databases">
        <title>Belnapia mucosa sp. nov. and Belnapia arida sp. nov., isolated from the Tabernas Desert (Almeria, Spain).</title>
        <authorList>
            <person name="Molina-Menor E."/>
            <person name="Vidal-Verdu A."/>
            <person name="Calonge A."/>
            <person name="Satari L."/>
            <person name="Pereto Magraner J."/>
            <person name="Porcar Miralles M."/>
        </authorList>
    </citation>
    <scope>NUCLEOTIDE SEQUENCE [LARGE SCALE GENOMIC DNA]</scope>
    <source>
        <strain evidence="2 3">T6</strain>
    </source>
</reference>
<evidence type="ECO:0000313" key="2">
    <source>
        <dbReference type="EMBL" id="MBL6457322.1"/>
    </source>
</evidence>